<dbReference type="VEuPathDB" id="FungiDB:GGTG_01467"/>
<dbReference type="Proteomes" id="UP000006039">
    <property type="component" value="Unassembled WGS sequence"/>
</dbReference>
<reference evidence="5" key="1">
    <citation type="submission" date="2010-07" db="EMBL/GenBank/DDBJ databases">
        <title>The genome sequence of Gaeumannomyces graminis var. tritici strain R3-111a-1.</title>
        <authorList>
            <consortium name="The Broad Institute Genome Sequencing Platform"/>
            <person name="Ma L.-J."/>
            <person name="Dead R."/>
            <person name="Young S."/>
            <person name="Zeng Q."/>
            <person name="Koehrsen M."/>
            <person name="Alvarado L."/>
            <person name="Berlin A."/>
            <person name="Chapman S.B."/>
            <person name="Chen Z."/>
            <person name="Freedman E."/>
            <person name="Gellesch M."/>
            <person name="Goldberg J."/>
            <person name="Griggs A."/>
            <person name="Gujja S."/>
            <person name="Heilman E.R."/>
            <person name="Heiman D."/>
            <person name="Hepburn T."/>
            <person name="Howarth C."/>
            <person name="Jen D."/>
            <person name="Larson L."/>
            <person name="Mehta T."/>
            <person name="Neiman D."/>
            <person name="Pearson M."/>
            <person name="Roberts A."/>
            <person name="Saif S."/>
            <person name="Shea T."/>
            <person name="Shenoy N."/>
            <person name="Sisk P."/>
            <person name="Stolte C."/>
            <person name="Sykes S."/>
            <person name="Walk T."/>
            <person name="White J."/>
            <person name="Yandava C."/>
            <person name="Haas B."/>
            <person name="Nusbaum C."/>
            <person name="Birren B."/>
        </authorList>
    </citation>
    <scope>NUCLEOTIDE SEQUENCE [LARGE SCALE GENOMIC DNA]</scope>
    <source>
        <strain evidence="5">R3-111a-1</strain>
    </source>
</reference>
<evidence type="ECO:0000256" key="2">
    <source>
        <dbReference type="SAM" id="SignalP"/>
    </source>
</evidence>
<dbReference type="RefSeq" id="XP_009217498.1">
    <property type="nucleotide sequence ID" value="XM_009219234.1"/>
</dbReference>
<evidence type="ECO:0000256" key="1">
    <source>
        <dbReference type="SAM" id="MobiDB-lite"/>
    </source>
</evidence>
<evidence type="ECO:0000313" key="3">
    <source>
        <dbReference type="EMBL" id="EJT81489.1"/>
    </source>
</evidence>
<dbReference type="GeneID" id="20341925"/>
<sequence length="206" mass="20869">MMFTSIIVAALATLAAAKPRFTNSNFDVVTGRTFELKWADAKGPVTIDLLTGKAPDGLKPVQIVATGLTGTSFVFDVPKNVPSGDYAFSVRDGEGKEDINYSLPFSLVGTGSSSTTSGVSSTMSSTSSRSTTSSMTSSSATTMVTSSSTSVNSTATTSSGSSSTRSSSTTSSTSPAPTIPNSNGAGKVQSSLALVMVGAVAYAFFN</sequence>
<accession>J3NJN7</accession>
<feature type="compositionally biased region" description="Low complexity" evidence="1">
    <location>
        <begin position="110"/>
        <end position="174"/>
    </location>
</feature>
<evidence type="ECO:0000313" key="5">
    <source>
        <dbReference type="Proteomes" id="UP000006039"/>
    </source>
</evidence>
<proteinExistence type="predicted"/>
<keyword evidence="5" id="KW-1185">Reference proteome</keyword>
<reference evidence="3" key="3">
    <citation type="submission" date="2010-09" db="EMBL/GenBank/DDBJ databases">
        <title>Annotation of Gaeumannomyces graminis var. tritici R3-111a-1.</title>
        <authorList>
            <consortium name="The Broad Institute Genome Sequencing Platform"/>
            <person name="Ma L.-J."/>
            <person name="Dead R."/>
            <person name="Young S.K."/>
            <person name="Zeng Q."/>
            <person name="Gargeya S."/>
            <person name="Fitzgerald M."/>
            <person name="Haas B."/>
            <person name="Abouelleil A."/>
            <person name="Alvarado L."/>
            <person name="Arachchi H.M."/>
            <person name="Berlin A."/>
            <person name="Brown A."/>
            <person name="Chapman S.B."/>
            <person name="Chen Z."/>
            <person name="Dunbar C."/>
            <person name="Freedman E."/>
            <person name="Gearin G."/>
            <person name="Gellesch M."/>
            <person name="Goldberg J."/>
            <person name="Griggs A."/>
            <person name="Gujja S."/>
            <person name="Heiman D."/>
            <person name="Howarth C."/>
            <person name="Larson L."/>
            <person name="Lui A."/>
            <person name="MacDonald P.J.P."/>
            <person name="Mehta T."/>
            <person name="Montmayeur A."/>
            <person name="Murphy C."/>
            <person name="Neiman D."/>
            <person name="Pearson M."/>
            <person name="Priest M."/>
            <person name="Roberts A."/>
            <person name="Saif S."/>
            <person name="Shea T."/>
            <person name="Shenoy N."/>
            <person name="Sisk P."/>
            <person name="Stolte C."/>
            <person name="Sykes S."/>
            <person name="Yandava C."/>
            <person name="Wortman J."/>
            <person name="Nusbaum C."/>
            <person name="Birren B."/>
        </authorList>
    </citation>
    <scope>NUCLEOTIDE SEQUENCE</scope>
    <source>
        <strain evidence="3">R3-111a-1</strain>
    </source>
</reference>
<reference evidence="4" key="4">
    <citation type="journal article" date="2015" name="G3 (Bethesda)">
        <title>Genome sequences of three phytopathogenic species of the Magnaporthaceae family of fungi.</title>
        <authorList>
            <person name="Okagaki L.H."/>
            <person name="Nunes C.C."/>
            <person name="Sailsbery J."/>
            <person name="Clay B."/>
            <person name="Brown D."/>
            <person name="John T."/>
            <person name="Oh Y."/>
            <person name="Young N."/>
            <person name="Fitzgerald M."/>
            <person name="Haas B.J."/>
            <person name="Zeng Q."/>
            <person name="Young S."/>
            <person name="Adiconis X."/>
            <person name="Fan L."/>
            <person name="Levin J.Z."/>
            <person name="Mitchell T.K."/>
            <person name="Okubara P.A."/>
            <person name="Farman M.L."/>
            <person name="Kohn L.M."/>
            <person name="Birren B."/>
            <person name="Ma L.-J."/>
            <person name="Dean R.A."/>
        </authorList>
    </citation>
    <scope>NUCLEOTIDE SEQUENCE</scope>
    <source>
        <strain evidence="4">R3-111a-1</strain>
    </source>
</reference>
<dbReference type="eggNOG" id="ENOG502SB54">
    <property type="taxonomic scope" value="Eukaryota"/>
</dbReference>
<organism evidence="3">
    <name type="scientific">Gaeumannomyces tritici (strain R3-111a-1)</name>
    <name type="common">Wheat and barley take-all root rot fungus</name>
    <name type="synonym">Gaeumannomyces graminis var. tritici</name>
    <dbReference type="NCBI Taxonomy" id="644352"/>
    <lineage>
        <taxon>Eukaryota</taxon>
        <taxon>Fungi</taxon>
        <taxon>Dikarya</taxon>
        <taxon>Ascomycota</taxon>
        <taxon>Pezizomycotina</taxon>
        <taxon>Sordariomycetes</taxon>
        <taxon>Sordariomycetidae</taxon>
        <taxon>Magnaporthales</taxon>
        <taxon>Magnaporthaceae</taxon>
        <taxon>Gaeumannomyces</taxon>
    </lineage>
</organism>
<dbReference type="EMBL" id="GL385395">
    <property type="protein sequence ID" value="EJT81489.1"/>
    <property type="molecule type" value="Genomic_DNA"/>
</dbReference>
<protein>
    <recommendedName>
        <fullName evidence="6">Extracellular matrix protein</fullName>
    </recommendedName>
</protein>
<dbReference type="HOGENOM" id="CLU_065618_0_1_1"/>
<feature type="signal peptide" evidence="2">
    <location>
        <begin position="1"/>
        <end position="17"/>
    </location>
</feature>
<evidence type="ECO:0008006" key="6">
    <source>
        <dbReference type="Google" id="ProtNLM"/>
    </source>
</evidence>
<reference evidence="4" key="5">
    <citation type="submission" date="2018-04" db="UniProtKB">
        <authorList>
            <consortium name="EnsemblFungi"/>
        </authorList>
    </citation>
    <scope>IDENTIFICATION</scope>
    <source>
        <strain evidence="4">R3-111a-1</strain>
    </source>
</reference>
<name>J3NJN7_GAET3</name>
<dbReference type="PANTHER" id="PTHR40633">
    <property type="entry name" value="MATRIX PROTEIN, PUTATIVE (AFU_ORTHOLOGUE AFUA_8G05410)-RELATED"/>
    <property type="match status" value="1"/>
</dbReference>
<dbReference type="EnsemblFungi" id="EJT81489">
    <property type="protein sequence ID" value="EJT81489"/>
    <property type="gene ID" value="GGTG_01467"/>
</dbReference>
<reference evidence="3" key="2">
    <citation type="submission" date="2010-07" db="EMBL/GenBank/DDBJ databases">
        <authorList>
            <consortium name="The Broad Institute Genome Sequencing Platform"/>
            <consortium name="Broad Institute Genome Sequencing Center for Infectious Disease"/>
            <person name="Ma L.-J."/>
            <person name="Dead R."/>
            <person name="Young S."/>
            <person name="Zeng Q."/>
            <person name="Koehrsen M."/>
            <person name="Alvarado L."/>
            <person name="Berlin A."/>
            <person name="Chapman S.B."/>
            <person name="Chen Z."/>
            <person name="Freedman E."/>
            <person name="Gellesch M."/>
            <person name="Goldberg J."/>
            <person name="Griggs A."/>
            <person name="Gujja S."/>
            <person name="Heilman E.R."/>
            <person name="Heiman D."/>
            <person name="Hepburn T."/>
            <person name="Howarth C."/>
            <person name="Jen D."/>
            <person name="Larson L."/>
            <person name="Mehta T."/>
            <person name="Neiman D."/>
            <person name="Pearson M."/>
            <person name="Roberts A."/>
            <person name="Saif S."/>
            <person name="Shea T."/>
            <person name="Shenoy N."/>
            <person name="Sisk P."/>
            <person name="Stolte C."/>
            <person name="Sykes S."/>
            <person name="Walk T."/>
            <person name="White J."/>
            <person name="Yandava C."/>
            <person name="Haas B."/>
            <person name="Nusbaum C."/>
            <person name="Birren B."/>
        </authorList>
    </citation>
    <scope>NUCLEOTIDE SEQUENCE</scope>
    <source>
        <strain evidence="3">R3-111a-1</strain>
    </source>
</reference>
<dbReference type="AlphaFoldDB" id="J3NJN7"/>
<evidence type="ECO:0000313" key="4">
    <source>
        <dbReference type="EnsemblFungi" id="EJT81489"/>
    </source>
</evidence>
<keyword evidence="2" id="KW-0732">Signal</keyword>
<dbReference type="PANTHER" id="PTHR40633:SF1">
    <property type="entry name" value="GPI ANCHORED SERINE-THREONINE RICH PROTEIN (AFU_ORTHOLOGUE AFUA_1G03630)"/>
    <property type="match status" value="1"/>
</dbReference>
<gene>
    <name evidence="4" type="primary">20341925</name>
    <name evidence="3" type="ORF">GGTG_01467</name>
</gene>
<dbReference type="InterPro" id="IPR052982">
    <property type="entry name" value="SRP1/TIP1-like"/>
</dbReference>
<dbReference type="STRING" id="644352.J3NJN7"/>
<feature type="region of interest" description="Disordered" evidence="1">
    <location>
        <begin position="110"/>
        <end position="183"/>
    </location>
</feature>
<feature type="chain" id="PRO_5015094162" description="Extracellular matrix protein" evidence="2">
    <location>
        <begin position="18"/>
        <end position="206"/>
    </location>
</feature>
<dbReference type="OrthoDB" id="5589325at2759"/>